<feature type="domain" description="SNF2 N-terminal" evidence="5">
    <location>
        <begin position="95"/>
        <end position="183"/>
    </location>
</feature>
<sequence>MEVCLHEGSGNSTTTLQVMGESAAYVSRNPASTRDPTLGHMSEVSPQTTLGDPPVGPLLEPDSGGLAPYCPGLDPSSPASGYPVGGELQVPLLVHQKQGIAWMVEMENGDHKAGILADDMGLGKTIQALALMKSRPSPSPARRATLVVVPAALILQWEHEIERLLWPHPGRYRAFTHYGNKKRVDFSHLN</sequence>
<dbReference type="GO" id="GO:0005634">
    <property type="term" value="C:nucleus"/>
    <property type="evidence" value="ECO:0007669"/>
    <property type="project" value="TreeGrafter"/>
</dbReference>
<dbReference type="PANTHER" id="PTHR45626">
    <property type="entry name" value="TRANSCRIPTION TERMINATION FACTOR 2-RELATED"/>
    <property type="match status" value="1"/>
</dbReference>
<dbReference type="Gene3D" id="3.40.50.10810">
    <property type="entry name" value="Tandem AAA-ATPase domain"/>
    <property type="match status" value="1"/>
</dbReference>
<evidence type="ECO:0000256" key="3">
    <source>
        <dbReference type="ARBA" id="ARBA00022840"/>
    </source>
</evidence>
<feature type="region of interest" description="Disordered" evidence="4">
    <location>
        <begin position="29"/>
        <end position="52"/>
    </location>
</feature>
<evidence type="ECO:0000259" key="5">
    <source>
        <dbReference type="Pfam" id="PF00176"/>
    </source>
</evidence>
<organism evidence="6">
    <name type="scientific">Aspergillus flavus</name>
    <dbReference type="NCBI Taxonomy" id="5059"/>
    <lineage>
        <taxon>Eukaryota</taxon>
        <taxon>Fungi</taxon>
        <taxon>Dikarya</taxon>
        <taxon>Ascomycota</taxon>
        <taxon>Pezizomycotina</taxon>
        <taxon>Eurotiomycetes</taxon>
        <taxon>Eurotiomycetidae</taxon>
        <taxon>Eurotiales</taxon>
        <taxon>Aspergillaceae</taxon>
        <taxon>Aspergillus</taxon>
        <taxon>Aspergillus subgen. Circumdati</taxon>
    </lineage>
</organism>
<dbReference type="InterPro" id="IPR000330">
    <property type="entry name" value="SNF2_N"/>
</dbReference>
<dbReference type="GO" id="GO:0005737">
    <property type="term" value="C:cytoplasm"/>
    <property type="evidence" value="ECO:0007669"/>
    <property type="project" value="TreeGrafter"/>
</dbReference>
<name>A0A5N6GDQ8_ASPFL</name>
<dbReference type="InterPro" id="IPR027417">
    <property type="entry name" value="P-loop_NTPase"/>
</dbReference>
<dbReference type="EMBL" id="ML734733">
    <property type="protein sequence ID" value="KAB8240531.1"/>
    <property type="molecule type" value="Genomic_DNA"/>
</dbReference>
<dbReference type="PANTHER" id="PTHR45626:SF16">
    <property type="entry name" value="ATP-DEPENDENT HELICASE ULS1"/>
    <property type="match status" value="1"/>
</dbReference>
<evidence type="ECO:0000256" key="4">
    <source>
        <dbReference type="SAM" id="MobiDB-lite"/>
    </source>
</evidence>
<keyword evidence="1" id="KW-0547">Nucleotide-binding</keyword>
<dbReference type="GO" id="GO:0005524">
    <property type="term" value="F:ATP binding"/>
    <property type="evidence" value="ECO:0007669"/>
    <property type="project" value="UniProtKB-KW"/>
</dbReference>
<reference evidence="6" key="1">
    <citation type="submission" date="2019-04" db="EMBL/GenBank/DDBJ databases">
        <title>Friends and foes A comparative genomics study of 23 Aspergillus species from section Flavi.</title>
        <authorList>
            <consortium name="DOE Joint Genome Institute"/>
            <person name="Kjaerbolling I."/>
            <person name="Vesth T."/>
            <person name="Frisvad J.C."/>
            <person name="Nybo J.L."/>
            <person name="Theobald S."/>
            <person name="Kildgaard S."/>
            <person name="Isbrandt T."/>
            <person name="Kuo A."/>
            <person name="Sato A."/>
            <person name="Lyhne E.K."/>
            <person name="Kogle M.E."/>
            <person name="Wiebenga A."/>
            <person name="Kun R.S."/>
            <person name="Lubbers R.J."/>
            <person name="Makela M.R."/>
            <person name="Barry K."/>
            <person name="Chovatia M."/>
            <person name="Clum A."/>
            <person name="Daum C."/>
            <person name="Haridas S."/>
            <person name="He G."/>
            <person name="LaButti K."/>
            <person name="Lipzen A."/>
            <person name="Mondo S."/>
            <person name="Riley R."/>
            <person name="Salamov A."/>
            <person name="Simmons B.A."/>
            <person name="Magnuson J.K."/>
            <person name="Henrissat B."/>
            <person name="Mortensen U.H."/>
            <person name="Larsen T.O."/>
            <person name="Devries R.P."/>
            <person name="Grigoriev I.V."/>
            <person name="Machida M."/>
            <person name="Baker S.E."/>
            <person name="Andersen M.R."/>
        </authorList>
    </citation>
    <scope>NUCLEOTIDE SEQUENCE [LARGE SCALE GENOMIC DNA]</scope>
    <source>
        <strain evidence="6">CBS 121.62</strain>
    </source>
</reference>
<proteinExistence type="predicted"/>
<dbReference type="InterPro" id="IPR050628">
    <property type="entry name" value="SNF2_RAD54_helicase_TF"/>
</dbReference>
<evidence type="ECO:0000256" key="2">
    <source>
        <dbReference type="ARBA" id="ARBA00022801"/>
    </source>
</evidence>
<dbReference type="InterPro" id="IPR038718">
    <property type="entry name" value="SNF2-like_sf"/>
</dbReference>
<dbReference type="GO" id="GO:0000724">
    <property type="term" value="P:double-strand break repair via homologous recombination"/>
    <property type="evidence" value="ECO:0007669"/>
    <property type="project" value="TreeGrafter"/>
</dbReference>
<dbReference type="SUPFAM" id="SSF52540">
    <property type="entry name" value="P-loop containing nucleoside triphosphate hydrolases"/>
    <property type="match status" value="1"/>
</dbReference>
<keyword evidence="3" id="KW-0067">ATP-binding</keyword>
<dbReference type="Proteomes" id="UP000325434">
    <property type="component" value="Unassembled WGS sequence"/>
</dbReference>
<gene>
    <name evidence="6" type="ORF">BDV35DRAFT_398543</name>
</gene>
<dbReference type="GO" id="GO:0016787">
    <property type="term" value="F:hydrolase activity"/>
    <property type="evidence" value="ECO:0007669"/>
    <property type="project" value="UniProtKB-KW"/>
</dbReference>
<protein>
    <submittedName>
        <fullName evidence="6">SNF2 family N-terminal domain-containing protein</fullName>
    </submittedName>
</protein>
<evidence type="ECO:0000313" key="6">
    <source>
        <dbReference type="EMBL" id="KAB8240531.1"/>
    </source>
</evidence>
<dbReference type="GO" id="GO:0008094">
    <property type="term" value="F:ATP-dependent activity, acting on DNA"/>
    <property type="evidence" value="ECO:0007669"/>
    <property type="project" value="TreeGrafter"/>
</dbReference>
<accession>A0A5N6GDQ8</accession>
<dbReference type="Pfam" id="PF00176">
    <property type="entry name" value="SNF2-rel_dom"/>
    <property type="match status" value="1"/>
</dbReference>
<keyword evidence="2" id="KW-0378">Hydrolase</keyword>
<evidence type="ECO:0000256" key="1">
    <source>
        <dbReference type="ARBA" id="ARBA00022741"/>
    </source>
</evidence>
<dbReference type="AlphaFoldDB" id="A0A5N6GDQ8"/>